<keyword evidence="4" id="KW-0418">Kinase</keyword>
<proteinExistence type="predicted"/>
<dbReference type="PANTHER" id="PTHR48012">
    <property type="entry name" value="STERILE20-LIKE KINASE, ISOFORM B-RELATED"/>
    <property type="match status" value="1"/>
</dbReference>
<dbReference type="InterPro" id="IPR000719">
    <property type="entry name" value="Prot_kinase_dom"/>
</dbReference>
<dbReference type="STRING" id="478820.A0A196S9B3"/>
<dbReference type="AlphaFoldDB" id="A0A196S9B3"/>
<comment type="caution">
    <text evidence="4">The sequence shown here is derived from an EMBL/GenBank/DDBJ whole genome shotgun (WGS) entry which is preliminary data.</text>
</comment>
<evidence type="ECO:0000313" key="5">
    <source>
        <dbReference type="Proteomes" id="UP000078348"/>
    </source>
</evidence>
<accession>A0A196S9B3</accession>
<feature type="domain" description="Protein kinase" evidence="3">
    <location>
        <begin position="1"/>
        <end position="134"/>
    </location>
</feature>
<reference evidence="4 5" key="1">
    <citation type="submission" date="2016-05" db="EMBL/GenBank/DDBJ databases">
        <title>Nuclear genome of Blastocystis sp. subtype 1 NandII.</title>
        <authorList>
            <person name="Gentekaki E."/>
            <person name="Curtis B."/>
            <person name="Stairs C."/>
            <person name="Eme L."/>
            <person name="Herman E."/>
            <person name="Klimes V."/>
            <person name="Arias M.C."/>
            <person name="Elias M."/>
            <person name="Hilliou F."/>
            <person name="Klute M."/>
            <person name="Malik S.-B."/>
            <person name="Pightling A."/>
            <person name="Rachubinski R."/>
            <person name="Salas D."/>
            <person name="Schlacht A."/>
            <person name="Suga H."/>
            <person name="Archibald J."/>
            <person name="Ball S.G."/>
            <person name="Clark G."/>
            <person name="Dacks J."/>
            <person name="Van Der Giezen M."/>
            <person name="Tsaousis A."/>
            <person name="Roger A."/>
        </authorList>
    </citation>
    <scope>NUCLEOTIDE SEQUENCE [LARGE SCALE GENOMIC DNA]</scope>
    <source>
        <strain evidence="5">ATCC 50177 / NandII</strain>
    </source>
</reference>
<dbReference type="PROSITE" id="PS50011">
    <property type="entry name" value="PROTEIN_KINASE_DOM"/>
    <property type="match status" value="1"/>
</dbReference>
<organism evidence="4 5">
    <name type="scientific">Blastocystis sp. subtype 1 (strain ATCC 50177 / NandII)</name>
    <dbReference type="NCBI Taxonomy" id="478820"/>
    <lineage>
        <taxon>Eukaryota</taxon>
        <taxon>Sar</taxon>
        <taxon>Stramenopiles</taxon>
        <taxon>Bigyra</taxon>
        <taxon>Opalozoa</taxon>
        <taxon>Opalinata</taxon>
        <taxon>Blastocystidae</taxon>
        <taxon>Blastocystis</taxon>
    </lineage>
</organism>
<keyword evidence="1" id="KW-0547">Nucleotide-binding</keyword>
<sequence length="351" mass="39022">MHRDIKPDNLFLSESGVIKLGDFGLAVQLEHSCSKRSTQCGTSWYMAREVYYDGAELKSDVWSLGITLIELAEGQNPYAGCTALKVMRLVCDGQPPSLSSSKWSAAFVDFVNKCLMKDVKERWSVSELMEHPFVKDSVERIRSAGKSSLIADLADRNDDDFVLLDEDVEGIEVKNGMCNNEAFDEWSMEEYVRLRELIVGDECFQFVNDLRIVGLNALEKVEIGKQCFCKASGGVFKMRDCEKLKSVKIGDGSFVGVMSVVFENLPSLRIITLGQSVFGGELKLVMKNLGELSELTGTMCALMNVKEVELMGMAKLKKCVLMGGLKSVKSVKMENAGKLENISRALQYYLS</sequence>
<dbReference type="PANTHER" id="PTHR48012:SF2">
    <property type="entry name" value="STERILE20-LIKE KINASE, ISOFORM B"/>
    <property type="match status" value="1"/>
</dbReference>
<dbReference type="GO" id="GO:0005524">
    <property type="term" value="F:ATP binding"/>
    <property type="evidence" value="ECO:0007669"/>
    <property type="project" value="UniProtKB-KW"/>
</dbReference>
<dbReference type="InterPro" id="IPR050629">
    <property type="entry name" value="STE20/SPS1-PAK"/>
</dbReference>
<gene>
    <name evidence="4" type="ORF">AV274_4684</name>
</gene>
<dbReference type="EMBL" id="LXWW01000356">
    <property type="protein sequence ID" value="OAO13640.1"/>
    <property type="molecule type" value="Genomic_DNA"/>
</dbReference>
<dbReference type="InterPro" id="IPR032675">
    <property type="entry name" value="LRR_dom_sf"/>
</dbReference>
<dbReference type="SUPFAM" id="SSF56112">
    <property type="entry name" value="Protein kinase-like (PK-like)"/>
    <property type="match status" value="1"/>
</dbReference>
<keyword evidence="4" id="KW-0808">Transferase</keyword>
<evidence type="ECO:0000259" key="3">
    <source>
        <dbReference type="PROSITE" id="PS50011"/>
    </source>
</evidence>
<keyword evidence="5" id="KW-1185">Reference proteome</keyword>
<dbReference type="Pfam" id="PF00069">
    <property type="entry name" value="Pkinase"/>
    <property type="match status" value="1"/>
</dbReference>
<dbReference type="GO" id="GO:0004674">
    <property type="term" value="F:protein serine/threonine kinase activity"/>
    <property type="evidence" value="ECO:0007669"/>
    <property type="project" value="TreeGrafter"/>
</dbReference>
<dbReference type="InterPro" id="IPR011009">
    <property type="entry name" value="Kinase-like_dom_sf"/>
</dbReference>
<dbReference type="Gene3D" id="1.10.510.10">
    <property type="entry name" value="Transferase(Phosphotransferase) domain 1"/>
    <property type="match status" value="1"/>
</dbReference>
<dbReference type="OrthoDB" id="10252354at2759"/>
<evidence type="ECO:0000256" key="1">
    <source>
        <dbReference type="ARBA" id="ARBA00022741"/>
    </source>
</evidence>
<dbReference type="GO" id="GO:0005737">
    <property type="term" value="C:cytoplasm"/>
    <property type="evidence" value="ECO:0007669"/>
    <property type="project" value="TreeGrafter"/>
</dbReference>
<dbReference type="SMART" id="SM00220">
    <property type="entry name" value="S_TKc"/>
    <property type="match status" value="1"/>
</dbReference>
<keyword evidence="2" id="KW-0067">ATP-binding</keyword>
<name>A0A196S9B3_BLAHN</name>
<dbReference type="Gene3D" id="3.80.10.10">
    <property type="entry name" value="Ribonuclease Inhibitor"/>
    <property type="match status" value="1"/>
</dbReference>
<evidence type="ECO:0000256" key="2">
    <source>
        <dbReference type="ARBA" id="ARBA00022840"/>
    </source>
</evidence>
<dbReference type="Proteomes" id="UP000078348">
    <property type="component" value="Unassembled WGS sequence"/>
</dbReference>
<evidence type="ECO:0000313" key="4">
    <source>
        <dbReference type="EMBL" id="OAO13640.1"/>
    </source>
</evidence>
<protein>
    <submittedName>
        <fullName evidence="4">STE family protein kinase</fullName>
    </submittedName>
</protein>